<feature type="transmembrane region" description="Helical" evidence="1">
    <location>
        <begin position="27"/>
        <end position="45"/>
    </location>
</feature>
<keyword evidence="1" id="KW-0812">Transmembrane</keyword>
<dbReference type="EMBL" id="QFVR01000009">
    <property type="protein sequence ID" value="PWI25356.1"/>
    <property type="molecule type" value="Genomic_DNA"/>
</dbReference>
<dbReference type="Proteomes" id="UP000245938">
    <property type="component" value="Unassembled WGS sequence"/>
</dbReference>
<gene>
    <name evidence="2" type="ORF">DEX24_08430</name>
</gene>
<organism evidence="2 3">
    <name type="scientific">Kurthia sibirica</name>
    <dbReference type="NCBI Taxonomy" id="202750"/>
    <lineage>
        <taxon>Bacteria</taxon>
        <taxon>Bacillati</taxon>
        <taxon>Bacillota</taxon>
        <taxon>Bacilli</taxon>
        <taxon>Bacillales</taxon>
        <taxon>Caryophanaceae</taxon>
        <taxon>Kurthia</taxon>
    </lineage>
</organism>
<dbReference type="Pfam" id="PF06182">
    <property type="entry name" value="ABC2_membrane_6"/>
    <property type="match status" value="1"/>
</dbReference>
<dbReference type="AlphaFoldDB" id="A0A2U3ALE8"/>
<dbReference type="PANTHER" id="PTHR36832:SF1">
    <property type="entry name" value="SLR1174 PROTEIN"/>
    <property type="match status" value="1"/>
</dbReference>
<name>A0A2U3ALE8_9BACL</name>
<evidence type="ECO:0000313" key="2">
    <source>
        <dbReference type="EMBL" id="PWI25356.1"/>
    </source>
</evidence>
<proteinExistence type="predicted"/>
<comment type="caution">
    <text evidence="2">The sequence shown here is derived from an EMBL/GenBank/DDBJ whole genome shotgun (WGS) entry which is preliminary data.</text>
</comment>
<feature type="transmembrane region" description="Helical" evidence="1">
    <location>
        <begin position="147"/>
        <end position="172"/>
    </location>
</feature>
<dbReference type="InterPro" id="IPR010390">
    <property type="entry name" value="ABC-2_transporter-like"/>
</dbReference>
<keyword evidence="1" id="KW-1133">Transmembrane helix</keyword>
<accession>A0A2U3ALE8</accession>
<reference evidence="2 3" key="1">
    <citation type="submission" date="2018-05" db="EMBL/GenBank/DDBJ databases">
        <title>Kurthia sibirica genome sequence.</title>
        <authorList>
            <person name="Maclea K.S."/>
            <person name="Goen A.E."/>
        </authorList>
    </citation>
    <scope>NUCLEOTIDE SEQUENCE [LARGE SCALE GENOMIC DNA]</scope>
    <source>
        <strain evidence="2 3">ATCC 49154</strain>
    </source>
</reference>
<dbReference type="RefSeq" id="WP_109305985.1">
    <property type="nucleotide sequence ID" value="NZ_BJUF01000069.1"/>
</dbReference>
<keyword evidence="3" id="KW-1185">Reference proteome</keyword>
<feature type="transmembrane region" description="Helical" evidence="1">
    <location>
        <begin position="210"/>
        <end position="232"/>
    </location>
</feature>
<keyword evidence="1" id="KW-0472">Membrane</keyword>
<dbReference type="PANTHER" id="PTHR36832">
    <property type="entry name" value="SLR1174 PROTEIN-RELATED"/>
    <property type="match status" value="1"/>
</dbReference>
<sequence>MIIKTIDKYSMVMGVSIKNTLVYSKEILYRTSFMILLLFIFIQLWTSAYGDEASIAGYTLSQTIWYLVVTETILLSKIAMGNQISGEVISGSLAYTLGKPYHYMVYNFFSGLGDSFIRLFINFIVGSVLVFIIIGPISFKVSTIVPIMLVVLLALILDYLIIGMIALMAFFMEDVSSLFFIYSKMLFILGGLLIPIDFFPGWLQNIATTLPFNLILFAPASLFVNFSISAFLNILYQQLFWILIFSLILETIYRIGQKKLTSNGG</sequence>
<feature type="transmembrane region" description="Helical" evidence="1">
    <location>
        <begin position="238"/>
        <end position="256"/>
    </location>
</feature>
<dbReference type="OrthoDB" id="2027431at2"/>
<protein>
    <submittedName>
        <fullName evidence="2">ABC transporter permease</fullName>
    </submittedName>
</protein>
<evidence type="ECO:0000313" key="3">
    <source>
        <dbReference type="Proteomes" id="UP000245938"/>
    </source>
</evidence>
<feature type="transmembrane region" description="Helical" evidence="1">
    <location>
        <begin position="116"/>
        <end position="135"/>
    </location>
</feature>
<evidence type="ECO:0000256" key="1">
    <source>
        <dbReference type="SAM" id="Phobius"/>
    </source>
</evidence>
<feature type="transmembrane region" description="Helical" evidence="1">
    <location>
        <begin position="178"/>
        <end position="198"/>
    </location>
</feature>